<dbReference type="Proteomes" id="UP000789525">
    <property type="component" value="Unassembled WGS sequence"/>
</dbReference>
<keyword evidence="2" id="KW-1185">Reference proteome</keyword>
<comment type="caution">
    <text evidence="1">The sequence shown here is derived from an EMBL/GenBank/DDBJ whole genome shotgun (WGS) entry which is preliminary data.</text>
</comment>
<dbReference type="EMBL" id="CAJVPT010023925">
    <property type="protein sequence ID" value="CAG8667980.1"/>
    <property type="molecule type" value="Genomic_DNA"/>
</dbReference>
<sequence>MANLQRHPSLRFSVFEVAHDIGLENRVLDGNFDPITEEDESTPSPLRQRQTHSSDELTDSPYPRTPPSSNDVRERRCLEQKMCDSDISIEQPLSLTPKPTTPRTPPVKLKKLHHTPTGNSPGTDFHLDFATDVERKFKKKGLKEDLNLDKDWVAIAQPDKKIKELSLPSRDHTRSTPPMSPPEEEEKKLLGGLFRFRTKSRERKAAAKQAVQQVALEPSRSSPVPRVHTPPPLPIAGKFARATEDVSFRPQVRESGSSHGGGTSVGHGSNTSTDTHDVYPRPRDRSSRYERPHPVWRNGPSSFGHYRSSPSRDTEEKVLPEERHAFPPNQTIFDREPARLARVNEKEEKSNRIDMDAVNKYYGITPTTKSSSPAVSPERLPQSPVTKPLTLSKLESQRSLEKIPPVQMEPARNTPSPLPNVAPSPHPERSQSPVQPREPRGRMRIPPALDASKLPPKRLNGAFYPPPTPPPTTELPPIPQQLTVPAEAPALLSPGTPSAMRSIPPSPLGMRSPSPNLRATPSPAGLLSPEDAGRPGLVPQEGNRPVSPMRSASPMLRGKMPAFPSRPITPTRQPPTPSPQPHQEQPEVYHRPNHSQPERNTSRGPSFEREPYLRPIRSEQQMPPPSNRFFSPLFAQGSEPLERTSTEANPPVRKRSVRRTNNQSGYDSDDAESRFSRDTYYGRDTAYFDDSNLPPLPGSVPPVPNRDFGDMEDERKAGRERLVRMLTSQRI</sequence>
<gene>
    <name evidence="1" type="ORF">ACOLOM_LOCUS8842</name>
</gene>
<evidence type="ECO:0000313" key="1">
    <source>
        <dbReference type="EMBL" id="CAG8667980.1"/>
    </source>
</evidence>
<proteinExistence type="predicted"/>
<reference evidence="1" key="1">
    <citation type="submission" date="2021-06" db="EMBL/GenBank/DDBJ databases">
        <authorList>
            <person name="Kallberg Y."/>
            <person name="Tangrot J."/>
            <person name="Rosling A."/>
        </authorList>
    </citation>
    <scope>NUCLEOTIDE SEQUENCE</scope>
    <source>
        <strain evidence="1">CL356</strain>
    </source>
</reference>
<protein>
    <submittedName>
        <fullName evidence="1">6122_t:CDS:1</fullName>
    </submittedName>
</protein>
<name>A0ACA9NPG3_9GLOM</name>
<accession>A0ACA9NPG3</accession>
<evidence type="ECO:0000313" key="2">
    <source>
        <dbReference type="Proteomes" id="UP000789525"/>
    </source>
</evidence>
<organism evidence="1 2">
    <name type="scientific">Acaulospora colombiana</name>
    <dbReference type="NCBI Taxonomy" id="27376"/>
    <lineage>
        <taxon>Eukaryota</taxon>
        <taxon>Fungi</taxon>
        <taxon>Fungi incertae sedis</taxon>
        <taxon>Mucoromycota</taxon>
        <taxon>Glomeromycotina</taxon>
        <taxon>Glomeromycetes</taxon>
        <taxon>Diversisporales</taxon>
        <taxon>Acaulosporaceae</taxon>
        <taxon>Acaulospora</taxon>
    </lineage>
</organism>